<evidence type="ECO:0000256" key="6">
    <source>
        <dbReference type="ARBA" id="ARBA00023118"/>
    </source>
</evidence>
<sequence>MGNLFGHKRWYEVRDKKDFKIKRKVKVKRNYDGNKYILNINENNNKEKIDNNKFIRKYINYKKNDNILKEFTRKFHAGNILFKLKGKEGIIRIENNDDFLETEEVVLYIEAYGKSEKLKALGITKKKIIDEAIRQGITKDDKKIEIKRQENEEEIEIDIRDEYTNKTLNDCSIILRIIENDELETKKSIYEIFKNINMSLYKIIEKIIENETEKVFENRYYEEHLREKLLKDDKIDVILTNFMEIREKIKSNLEILGFVKFYLNVGGDKKKSKNKKMLVEKILNINVDLTVEDIADFVIKELEFWNITKRIEKVKKVNNEFLEKRRNRTYIKSYVLLDKHEKFKIERENKKDKIVKFFVENIKNNSIKEKIEKILAEFKIDELIKKLEKELKKGNCDTEIFGIFKKHYKVNFDSKKFSKKSDEEKELYKIIYRYLKGRIEKILVNEQKVRLKKMEKIEIEKILNESILSEKILKRVKQYTLEHIMYLGKLRHNDIDMTTVNTDDFSRLHAKEELDLELITFFASTNMELNKIFSRENINNDENIDFFGGDREKNYVLDKKILNSKIKIIRDLDFIDNKNNITNNFIRKFTKIGTNERNRILHAISKERDLQGTQDDYNKVINIIQNLKISDEEVSKALNLDVVFKDKKNIITKINDIKISEENNNDIKYLPSFSKVLPEILNLYRNNPKNEPFDTIETEKIVLNALIYVNKELYKKLILEDDLEENESKNIFLQELKKTLGNIDEIDENIIENYYKNAQISASKGNNKAIKKYQKKVIECYIGYLRKNYEELFDFSDFKMNIQEIKKQIKDINDNKTYERITVKTSDKTIVINDDFEYIISIFALLNSNAVINKIRNRFFATSVWLNTSEYQNIIDILDEIMQLNTLRNECITENWNLNLEEFIQKMKEIEKDFDDFKIQTKKEIFNNYYEDIKNNILTEFKDDINGCDVLEKKLEKIVIFDDETKFEIDKKSNILQDEQRKLSNINKKDLKKKVDQYIKDKDQEIKSKILCRIIFNSDFLKKYKKEIDNLIEDMESENENKFQEIYYPKERKNELYIYKKNLFLNIGNPNFDKIYGLISNDIKMADAKFLFNIDGKNIRKNKISEIDAILKNLNDKLNGYSKEYKEKYIKKLKENDDFFAKNIQNKNYKSFEKDYNRVSEYKKIRDLVEFNYLNKIESYLIDINWKLAIQMARFERDMHYIVNGLRELGIIKLSGYNTGISRAYPKRNGSDGFYTTTAYYKFFDEESYKKFEKICYGFGIDLSENSEINKPENESIRNYISHFYIVRNPFADYSIAEQIDRVSNLLSYSTRYNNSTYASVFEVFKKDVNLDYDELKKKFKLIGNNDILERLMKPKKVSVLELESYNSDYIKNLIIELLTKIENTNDTL</sequence>
<keyword evidence="9" id="KW-0175">Coiled coil</keyword>
<dbReference type="GO" id="GO:0004519">
    <property type="term" value="F:endonuclease activity"/>
    <property type="evidence" value="ECO:0007669"/>
    <property type="project" value="UniProtKB-KW"/>
</dbReference>
<keyword evidence="3" id="KW-0255">Endonuclease</keyword>
<dbReference type="OrthoDB" id="9802328at2"/>
<dbReference type="InterPro" id="IPR053395">
    <property type="entry name" value="Cas13a_endoribonuclease"/>
</dbReference>
<dbReference type="EMDB" id="EMD-30767"/>
<dbReference type="RefSeq" id="WP_018451595.1">
    <property type="nucleotide sequence ID" value="NZ_AP019827.1"/>
</dbReference>
<dbReference type="KEGG" id="lsz:JCM16776_0110"/>
<evidence type="ECO:0000313" key="11">
    <source>
        <dbReference type="Proteomes" id="UP000322617"/>
    </source>
</evidence>
<protein>
    <recommendedName>
        <fullName evidence="8">CRISPR-associated endoribonuclease Cas13a</fullName>
    </recommendedName>
</protein>
<keyword evidence="11" id="KW-1185">Reference proteome</keyword>
<evidence type="ECO:0000256" key="1">
    <source>
        <dbReference type="ARBA" id="ARBA00022722"/>
    </source>
</evidence>
<dbReference type="GO" id="GO:0003723">
    <property type="term" value="F:RNA binding"/>
    <property type="evidence" value="ECO:0007669"/>
    <property type="project" value="UniProtKB-KW"/>
</dbReference>
<proteinExistence type="inferred from homology"/>
<feature type="coiled-coil region" evidence="9">
    <location>
        <begin position="893"/>
        <end position="920"/>
    </location>
</feature>
<reference evidence="10 11" key="1">
    <citation type="submission" date="2019-07" db="EMBL/GenBank/DDBJ databases">
        <title>Complete Genome Sequence of Leptotrichia shahii Strain JCM 16776.</title>
        <authorList>
            <person name="Watanabe S."/>
            <person name="Cui L."/>
        </authorList>
    </citation>
    <scope>NUCLEOTIDE SEQUENCE [LARGE SCALE GENOMIC DNA]</scope>
    <source>
        <strain evidence="10 11">JCM16776</strain>
    </source>
</reference>
<feature type="coiled-coil region" evidence="9">
    <location>
        <begin position="1104"/>
        <end position="1131"/>
    </location>
</feature>
<name>A0A510JNC0_9FUSO</name>
<evidence type="ECO:0000256" key="5">
    <source>
        <dbReference type="ARBA" id="ARBA00022884"/>
    </source>
</evidence>
<dbReference type="GO" id="GO:0016787">
    <property type="term" value="F:hydrolase activity"/>
    <property type="evidence" value="ECO:0007669"/>
    <property type="project" value="UniProtKB-KW"/>
</dbReference>
<comment type="similarity">
    <text evidence="7">Belongs to the CRISPR-associated endoribonuclease Cas13a family.</text>
</comment>
<keyword evidence="5" id="KW-0694">RNA-binding</keyword>
<evidence type="ECO:0000256" key="9">
    <source>
        <dbReference type="SAM" id="Coils"/>
    </source>
</evidence>
<keyword evidence="6" id="KW-0051">Antiviral defense</keyword>
<dbReference type="NCBIfam" id="NF038188">
    <property type="entry name" value="cas13A_C2c2"/>
    <property type="match status" value="1"/>
</dbReference>
<dbReference type="EMBL" id="AP019827">
    <property type="protein sequence ID" value="BBM39911.1"/>
    <property type="molecule type" value="Genomic_DNA"/>
</dbReference>
<keyword evidence="4" id="KW-0378">Hydrolase</keyword>
<evidence type="ECO:0000256" key="8">
    <source>
        <dbReference type="ARBA" id="ARBA00044792"/>
    </source>
</evidence>
<accession>A0A510JNC0</accession>
<evidence type="ECO:0000313" key="10">
    <source>
        <dbReference type="EMBL" id="BBM39911.1"/>
    </source>
</evidence>
<keyword evidence="1" id="KW-0540">Nuclease</keyword>
<dbReference type="GO" id="GO:0051607">
    <property type="term" value="P:defense response to virus"/>
    <property type="evidence" value="ECO:0007669"/>
    <property type="project" value="UniProtKB-KW"/>
</dbReference>
<dbReference type="SMR" id="A0A510JNC0"/>
<dbReference type="Proteomes" id="UP000322617">
    <property type="component" value="Chromosome"/>
</dbReference>
<dbReference type="STRING" id="1122172.GCA_000373045_01989"/>
<evidence type="ECO:0000256" key="2">
    <source>
        <dbReference type="ARBA" id="ARBA00022737"/>
    </source>
</evidence>
<evidence type="ECO:0000256" key="3">
    <source>
        <dbReference type="ARBA" id="ARBA00022759"/>
    </source>
</evidence>
<evidence type="ECO:0000256" key="7">
    <source>
        <dbReference type="ARBA" id="ARBA00044753"/>
    </source>
</evidence>
<organism evidence="10 11">
    <name type="scientific">Leptotrichia shahii</name>
    <dbReference type="NCBI Taxonomy" id="157691"/>
    <lineage>
        <taxon>Bacteria</taxon>
        <taxon>Fusobacteriati</taxon>
        <taxon>Fusobacteriota</taxon>
        <taxon>Fusobacteriia</taxon>
        <taxon>Fusobacteriales</taxon>
        <taxon>Leptotrichiaceae</taxon>
        <taxon>Leptotrichia</taxon>
    </lineage>
</organism>
<evidence type="ECO:0000256" key="4">
    <source>
        <dbReference type="ARBA" id="ARBA00022801"/>
    </source>
</evidence>
<keyword evidence="2" id="KW-0677">Repeat</keyword>
<gene>
    <name evidence="10" type="primary">cas13a</name>
    <name evidence="10" type="ORF">JCM16776_0110</name>
</gene>